<dbReference type="NCBIfam" id="TIGR01891">
    <property type="entry name" value="amidohydrolases"/>
    <property type="match status" value="1"/>
</dbReference>
<dbReference type="InterPro" id="IPR011650">
    <property type="entry name" value="Peptidase_M20_dimer"/>
</dbReference>
<dbReference type="Gene3D" id="3.30.70.360">
    <property type="match status" value="1"/>
</dbReference>
<evidence type="ECO:0000256" key="1">
    <source>
        <dbReference type="ARBA" id="ARBA00022605"/>
    </source>
</evidence>
<accession>A0A0R1S5A0</accession>
<evidence type="ECO:0000256" key="4">
    <source>
        <dbReference type="ARBA" id="ARBA00023154"/>
    </source>
</evidence>
<dbReference type="GO" id="GO:0046872">
    <property type="term" value="F:metal ion binding"/>
    <property type="evidence" value="ECO:0007669"/>
    <property type="project" value="UniProtKB-KW"/>
</dbReference>
<dbReference type="PANTHER" id="PTHR11014">
    <property type="entry name" value="PEPTIDASE M20 FAMILY MEMBER"/>
    <property type="match status" value="1"/>
</dbReference>
<feature type="binding site" evidence="5">
    <location>
        <position position="160"/>
    </location>
    <ligand>
        <name>Mn(2+)</name>
        <dbReference type="ChEBI" id="CHEBI:29035"/>
        <label>2</label>
    </ligand>
</feature>
<gene>
    <name evidence="7" type="ORF">FC85_GL001434</name>
</gene>
<dbReference type="FunFam" id="3.30.70.360:FF:000001">
    <property type="entry name" value="N-acetyldiaminopimelate deacetylase"/>
    <property type="match status" value="1"/>
</dbReference>
<dbReference type="Pfam" id="PF01546">
    <property type="entry name" value="Peptidase_M20"/>
    <property type="match status" value="1"/>
</dbReference>
<evidence type="ECO:0000256" key="5">
    <source>
        <dbReference type="PIRSR" id="PIRSR005962-1"/>
    </source>
</evidence>
<dbReference type="InterPro" id="IPR002933">
    <property type="entry name" value="Peptidase_M20"/>
</dbReference>
<protein>
    <submittedName>
        <fullName evidence="7">Amidohydrolase</fullName>
    </submittedName>
</protein>
<dbReference type="Proteomes" id="UP000052013">
    <property type="component" value="Unassembled WGS sequence"/>
</dbReference>
<dbReference type="EMBL" id="AZEY01000098">
    <property type="protein sequence ID" value="KRL64160.1"/>
    <property type="molecule type" value="Genomic_DNA"/>
</dbReference>
<sequence length="389" mass="42310">MNGQTVVPPELNKRMIRIFKEFHEHPELCHQESWTTKRIKAELTRIGIPLLDFPIKSGVVAELGTDGPIIALRADIDALPLQEESGLPYQSKIAGVAHACGHDFHIMALLGAAKLLKTQESQLKGRIRFIFEPGEERHVGAVEMIAAGVLKDVKAISGIHNMPTLPVGTVGIKTGKLMASNDNFDVTITGIGSHAAMPQTGRDPIVATASIIMLLQTIVSRNISPSDRLVLTVGQIRGGHTNNVIPETAGFKGTIRAFSATDRKLAKKRFYEIVNQTAAAYDQSAAISWDQGPAPVDNNEDVTDIIQHAAETFMDVVPAIPSNADDDFATYEEYVPGCYAFMGSQGQSNLHHPDMIANPDGLQYAAKYHEQAALALLNALNHHESFERD</sequence>
<keyword evidence="1" id="KW-0028">Amino-acid biosynthesis</keyword>
<keyword evidence="5" id="KW-0464">Manganese</keyword>
<name>A0A0R1S5A0_9LACO</name>
<evidence type="ECO:0000256" key="2">
    <source>
        <dbReference type="ARBA" id="ARBA00022801"/>
    </source>
</evidence>
<evidence type="ECO:0000256" key="3">
    <source>
        <dbReference type="ARBA" id="ARBA00022915"/>
    </source>
</evidence>
<comment type="cofactor">
    <cofactor evidence="5">
        <name>Mn(2+)</name>
        <dbReference type="ChEBI" id="CHEBI:29035"/>
    </cofactor>
    <text evidence="5">The Mn(2+) ion enhances activity.</text>
</comment>
<dbReference type="InterPro" id="IPR036264">
    <property type="entry name" value="Bact_exopeptidase_dim_dom"/>
</dbReference>
<keyword evidence="2 7" id="KW-0378">Hydrolase</keyword>
<dbReference type="RefSeq" id="WP_057865847.1">
    <property type="nucleotide sequence ID" value="NZ_AZEY01000098.1"/>
</dbReference>
<keyword evidence="5" id="KW-0479">Metal-binding</keyword>
<dbReference type="InterPro" id="IPR017439">
    <property type="entry name" value="Amidohydrolase"/>
</dbReference>
<dbReference type="GO" id="GO:0009085">
    <property type="term" value="P:lysine biosynthetic process"/>
    <property type="evidence" value="ECO:0007669"/>
    <property type="project" value="UniProtKB-KW"/>
</dbReference>
<proteinExistence type="predicted"/>
<dbReference type="GO" id="GO:0019877">
    <property type="term" value="P:diaminopimelate biosynthetic process"/>
    <property type="evidence" value="ECO:0007669"/>
    <property type="project" value="UniProtKB-KW"/>
</dbReference>
<keyword evidence="4" id="KW-0457">Lysine biosynthesis</keyword>
<dbReference type="SUPFAM" id="SSF53187">
    <property type="entry name" value="Zn-dependent exopeptidases"/>
    <property type="match status" value="1"/>
</dbReference>
<dbReference type="PANTHER" id="PTHR11014:SF63">
    <property type="entry name" value="METALLOPEPTIDASE, PUTATIVE (AFU_ORTHOLOGUE AFUA_6G09600)-RELATED"/>
    <property type="match status" value="1"/>
</dbReference>
<comment type="caution">
    <text evidence="7">The sequence shown here is derived from an EMBL/GenBank/DDBJ whole genome shotgun (WGS) entry which is preliminary data.</text>
</comment>
<dbReference type="PIRSF" id="PIRSF005962">
    <property type="entry name" value="Pept_M20D_amidohydro"/>
    <property type="match status" value="1"/>
</dbReference>
<evidence type="ECO:0000313" key="7">
    <source>
        <dbReference type="EMBL" id="KRL64160.1"/>
    </source>
</evidence>
<feature type="binding site" evidence="5">
    <location>
        <position position="102"/>
    </location>
    <ligand>
        <name>Mn(2+)</name>
        <dbReference type="ChEBI" id="CHEBI:29035"/>
        <label>2</label>
    </ligand>
</feature>
<reference evidence="7 8" key="1">
    <citation type="journal article" date="2015" name="Genome Announc.">
        <title>Expanding the biotechnology potential of lactobacilli through comparative genomics of 213 strains and associated genera.</title>
        <authorList>
            <person name="Sun Z."/>
            <person name="Harris H.M."/>
            <person name="McCann A."/>
            <person name="Guo C."/>
            <person name="Argimon S."/>
            <person name="Zhang W."/>
            <person name="Yang X."/>
            <person name="Jeffery I.B."/>
            <person name="Cooney J.C."/>
            <person name="Kagawa T.F."/>
            <person name="Liu W."/>
            <person name="Song Y."/>
            <person name="Salvetti E."/>
            <person name="Wrobel A."/>
            <person name="Rasinkangas P."/>
            <person name="Parkhill J."/>
            <person name="Rea M.C."/>
            <person name="O'Sullivan O."/>
            <person name="Ritari J."/>
            <person name="Douillard F.P."/>
            <person name="Paul Ross R."/>
            <person name="Yang R."/>
            <person name="Briner A.E."/>
            <person name="Felis G.E."/>
            <person name="de Vos W.M."/>
            <person name="Barrangou R."/>
            <person name="Klaenhammer T.R."/>
            <person name="Caufield P.W."/>
            <person name="Cui Y."/>
            <person name="Zhang H."/>
            <person name="O'Toole P.W."/>
        </authorList>
    </citation>
    <scope>NUCLEOTIDE SEQUENCE [LARGE SCALE GENOMIC DNA]</scope>
    <source>
        <strain evidence="7 8">DSM 14421</strain>
    </source>
</reference>
<evidence type="ECO:0000259" key="6">
    <source>
        <dbReference type="Pfam" id="PF07687"/>
    </source>
</evidence>
<feature type="binding site" evidence="5">
    <location>
        <position position="136"/>
    </location>
    <ligand>
        <name>Mn(2+)</name>
        <dbReference type="ChEBI" id="CHEBI:29035"/>
        <label>2</label>
    </ligand>
</feature>
<feature type="binding site" evidence="5">
    <location>
        <position position="351"/>
    </location>
    <ligand>
        <name>Mn(2+)</name>
        <dbReference type="ChEBI" id="CHEBI:29035"/>
        <label>2</label>
    </ligand>
</feature>
<dbReference type="SUPFAM" id="SSF55031">
    <property type="entry name" value="Bacterial exopeptidase dimerisation domain"/>
    <property type="match status" value="1"/>
</dbReference>
<dbReference type="GO" id="GO:0050118">
    <property type="term" value="F:N-acetyldiaminopimelate deacetylase activity"/>
    <property type="evidence" value="ECO:0007669"/>
    <property type="project" value="UniProtKB-ARBA"/>
</dbReference>
<dbReference type="Gene3D" id="3.40.630.10">
    <property type="entry name" value="Zn peptidases"/>
    <property type="match status" value="1"/>
</dbReference>
<dbReference type="Pfam" id="PF07687">
    <property type="entry name" value="M20_dimer"/>
    <property type="match status" value="1"/>
</dbReference>
<evidence type="ECO:0000313" key="8">
    <source>
        <dbReference type="Proteomes" id="UP000052013"/>
    </source>
</evidence>
<dbReference type="STRING" id="1423739.FC85_GL001434"/>
<dbReference type="AlphaFoldDB" id="A0A0R1S5A0"/>
<feature type="binding site" evidence="5">
    <location>
        <position position="100"/>
    </location>
    <ligand>
        <name>Mn(2+)</name>
        <dbReference type="ChEBI" id="CHEBI:29035"/>
        <label>2</label>
    </ligand>
</feature>
<organism evidence="7 8">
    <name type="scientific">Lentilactobacillus diolivorans DSM 14421</name>
    <dbReference type="NCBI Taxonomy" id="1423739"/>
    <lineage>
        <taxon>Bacteria</taxon>
        <taxon>Bacillati</taxon>
        <taxon>Bacillota</taxon>
        <taxon>Bacilli</taxon>
        <taxon>Lactobacillales</taxon>
        <taxon>Lactobacillaceae</taxon>
        <taxon>Lentilactobacillus</taxon>
    </lineage>
</organism>
<keyword evidence="3" id="KW-0220">Diaminopimelate biosynthesis</keyword>
<feature type="domain" description="Peptidase M20 dimerisation" evidence="6">
    <location>
        <begin position="184"/>
        <end position="281"/>
    </location>
</feature>
<dbReference type="PATRIC" id="fig|1423739.3.peg.1501"/>